<dbReference type="InterPro" id="IPR017441">
    <property type="entry name" value="Protein_kinase_ATP_BS"/>
</dbReference>
<dbReference type="InterPro" id="IPR011009">
    <property type="entry name" value="Kinase-like_dom_sf"/>
</dbReference>
<dbReference type="GO" id="GO:0005524">
    <property type="term" value="F:ATP binding"/>
    <property type="evidence" value="ECO:0007669"/>
    <property type="project" value="UniProtKB-UniRule"/>
</dbReference>
<gene>
    <name evidence="7" type="ORF">CMQ_5217</name>
</gene>
<dbReference type="PROSITE" id="PS00108">
    <property type="entry name" value="PROTEIN_KINASE_ST"/>
    <property type="match status" value="1"/>
</dbReference>
<feature type="chain" id="PRO_5003263839" evidence="5">
    <location>
        <begin position="29"/>
        <end position="1031"/>
    </location>
</feature>
<keyword evidence="1 3" id="KW-0547">Nucleotide-binding</keyword>
<keyword evidence="7" id="KW-0418">Kinase</keyword>
<dbReference type="HOGENOM" id="CLU_000288_63_33_1"/>
<feature type="compositionally biased region" description="Polar residues" evidence="4">
    <location>
        <begin position="364"/>
        <end position="376"/>
    </location>
</feature>
<evidence type="ECO:0000256" key="5">
    <source>
        <dbReference type="SAM" id="SignalP"/>
    </source>
</evidence>
<dbReference type="PROSITE" id="PS00107">
    <property type="entry name" value="PROTEIN_KINASE_ATP"/>
    <property type="match status" value="1"/>
</dbReference>
<evidence type="ECO:0000256" key="2">
    <source>
        <dbReference type="ARBA" id="ARBA00022840"/>
    </source>
</evidence>
<feature type="compositionally biased region" description="Basic and acidic residues" evidence="4">
    <location>
        <begin position="181"/>
        <end position="191"/>
    </location>
</feature>
<dbReference type="PANTHER" id="PTHR24345">
    <property type="entry name" value="SERINE/THREONINE-PROTEIN KINASE PLK"/>
    <property type="match status" value="1"/>
</dbReference>
<dbReference type="AlphaFoldDB" id="F0XBP4"/>
<dbReference type="Pfam" id="PF00069">
    <property type="entry name" value="Pkinase"/>
    <property type="match status" value="1"/>
</dbReference>
<accession>F0XBP4</accession>
<keyword evidence="2 3" id="KW-0067">ATP-binding</keyword>
<feature type="compositionally biased region" description="Basic and acidic residues" evidence="4">
    <location>
        <begin position="102"/>
        <end position="112"/>
    </location>
</feature>
<feature type="compositionally biased region" description="Low complexity" evidence="4">
    <location>
        <begin position="883"/>
        <end position="897"/>
    </location>
</feature>
<feature type="compositionally biased region" description="Acidic residues" evidence="4">
    <location>
        <begin position="159"/>
        <end position="169"/>
    </location>
</feature>
<feature type="signal peptide" evidence="5">
    <location>
        <begin position="1"/>
        <end position="28"/>
    </location>
</feature>
<dbReference type="Gene3D" id="3.30.200.20">
    <property type="entry name" value="Phosphorylase Kinase, domain 1"/>
    <property type="match status" value="1"/>
</dbReference>
<keyword evidence="5" id="KW-0732">Signal</keyword>
<dbReference type="SUPFAM" id="SSF56112">
    <property type="entry name" value="Protein kinase-like (PK-like)"/>
    <property type="match status" value="1"/>
</dbReference>
<keyword evidence="8" id="KW-1185">Reference proteome</keyword>
<feature type="compositionally biased region" description="Low complexity" evidence="4">
    <location>
        <begin position="353"/>
        <end position="363"/>
    </location>
</feature>
<dbReference type="Proteomes" id="UP000007796">
    <property type="component" value="Unassembled WGS sequence"/>
</dbReference>
<feature type="compositionally biased region" description="Polar residues" evidence="4">
    <location>
        <begin position="330"/>
        <end position="343"/>
    </location>
</feature>
<feature type="compositionally biased region" description="Basic residues" evidence="4">
    <location>
        <begin position="227"/>
        <end position="236"/>
    </location>
</feature>
<dbReference type="GeneID" id="25978515"/>
<dbReference type="InterPro" id="IPR008271">
    <property type="entry name" value="Ser/Thr_kinase_AS"/>
</dbReference>
<dbReference type="EMBL" id="GL629756">
    <property type="protein sequence ID" value="EFX04955.1"/>
    <property type="molecule type" value="Genomic_DNA"/>
</dbReference>
<feature type="region of interest" description="Disordered" evidence="4">
    <location>
        <begin position="514"/>
        <end position="542"/>
    </location>
</feature>
<dbReference type="RefSeq" id="XP_014174437.1">
    <property type="nucleotide sequence ID" value="XM_014318962.1"/>
</dbReference>
<reference evidence="7 8" key="1">
    <citation type="journal article" date="2011" name="Proc. Natl. Acad. Sci. U.S.A.">
        <title>Genome and transcriptome analyses of the mountain pine beetle-fungal symbiont Grosmannia clavigera, a lodgepole pine pathogen.</title>
        <authorList>
            <person name="DiGuistini S."/>
            <person name="Wang Y."/>
            <person name="Liao N.Y."/>
            <person name="Taylor G."/>
            <person name="Tanguay P."/>
            <person name="Feau N."/>
            <person name="Henrissat B."/>
            <person name="Chan S.K."/>
            <person name="Hesse-Orce U."/>
            <person name="Alamouti S.M."/>
            <person name="Tsui C.K.M."/>
            <person name="Docking R.T."/>
            <person name="Levasseur A."/>
            <person name="Haridas S."/>
            <person name="Robertson G."/>
            <person name="Birol I."/>
            <person name="Holt R.A."/>
            <person name="Marra M.A."/>
            <person name="Hamelin R.C."/>
            <person name="Hirst M."/>
            <person name="Jones S.J.M."/>
            <person name="Bohlmann J."/>
            <person name="Breuil C."/>
        </authorList>
    </citation>
    <scope>NUCLEOTIDE SEQUENCE [LARGE SCALE GENOMIC DNA]</scope>
    <source>
        <strain evidence="8">kw1407 / UAMH 11150</strain>
    </source>
</reference>
<evidence type="ECO:0000256" key="1">
    <source>
        <dbReference type="ARBA" id="ARBA00022741"/>
    </source>
</evidence>
<evidence type="ECO:0000259" key="6">
    <source>
        <dbReference type="PROSITE" id="PS50011"/>
    </source>
</evidence>
<feature type="region of interest" description="Disordered" evidence="4">
    <location>
        <begin position="147"/>
        <end position="249"/>
    </location>
</feature>
<feature type="region of interest" description="Disordered" evidence="4">
    <location>
        <begin position="49"/>
        <end position="134"/>
    </location>
</feature>
<dbReference type="InParanoid" id="F0XBP4"/>
<evidence type="ECO:0000313" key="7">
    <source>
        <dbReference type="EMBL" id="EFX04955.1"/>
    </source>
</evidence>
<feature type="region of interest" description="Disordered" evidence="4">
    <location>
        <begin position="329"/>
        <end position="448"/>
    </location>
</feature>
<protein>
    <submittedName>
        <fullName evidence="7">Serine/threonine-protein kinase</fullName>
    </submittedName>
</protein>
<feature type="compositionally biased region" description="Basic and acidic residues" evidence="4">
    <location>
        <begin position="859"/>
        <end position="868"/>
    </location>
</feature>
<dbReference type="GO" id="GO:0004672">
    <property type="term" value="F:protein kinase activity"/>
    <property type="evidence" value="ECO:0007669"/>
    <property type="project" value="InterPro"/>
</dbReference>
<dbReference type="GO" id="GO:0005634">
    <property type="term" value="C:nucleus"/>
    <property type="evidence" value="ECO:0007669"/>
    <property type="project" value="TreeGrafter"/>
</dbReference>
<dbReference type="SMART" id="SM00220">
    <property type="entry name" value="S_TKc"/>
    <property type="match status" value="1"/>
</dbReference>
<organism evidence="8">
    <name type="scientific">Grosmannia clavigera (strain kw1407 / UAMH 11150)</name>
    <name type="common">Blue stain fungus</name>
    <name type="synonym">Graphiocladiella clavigera</name>
    <dbReference type="NCBI Taxonomy" id="655863"/>
    <lineage>
        <taxon>Eukaryota</taxon>
        <taxon>Fungi</taxon>
        <taxon>Dikarya</taxon>
        <taxon>Ascomycota</taxon>
        <taxon>Pezizomycotina</taxon>
        <taxon>Sordariomycetes</taxon>
        <taxon>Sordariomycetidae</taxon>
        <taxon>Ophiostomatales</taxon>
        <taxon>Ophiostomataceae</taxon>
        <taxon>Leptographium</taxon>
    </lineage>
</organism>
<evidence type="ECO:0000256" key="3">
    <source>
        <dbReference type="PROSITE-ProRule" id="PRU10141"/>
    </source>
</evidence>
<evidence type="ECO:0000256" key="4">
    <source>
        <dbReference type="SAM" id="MobiDB-lite"/>
    </source>
</evidence>
<dbReference type="PROSITE" id="PS50011">
    <property type="entry name" value="PROTEIN_KINASE_DOM"/>
    <property type="match status" value="1"/>
</dbReference>
<feature type="domain" description="Protein kinase" evidence="6">
    <location>
        <begin position="597"/>
        <end position="972"/>
    </location>
</feature>
<proteinExistence type="predicted"/>
<keyword evidence="7" id="KW-0808">Transferase</keyword>
<sequence>MAVSASVGPAVTQSALLGIVTLLNLTAATNAPFYASSASSVSSPALLPISSHANPSTESDDTDSEPPLSAQTPRPALLDTFRLSPNDQSQPRIPANFIPEQPENKQRCKPYEDQQSGDLHPFVPPSSFSSSVSSVLSASPLSPLRQFPTTEVEVHDTIPEETDETDYDTPNEPVTPVSGRQSRDGFQHTDPEPESDSSTGAVPIPIPGLRQAGSAQQHSQKYSGQHSLRHGRRNSYHQRTPSDATASIGGADQNDIFVVEDNFSAAALQATPTKAQLLPLSTPSLRSESPPNFRPATAVSGSFLIAPPSGSSSDTATIASTATAAIRVPSASTSTIAAEQSPLSPVPNRRSRGSSSTTSFKRTMTNLFRRSNSQTDKAPEYDTTGSESNLPDMAAPTNGNEAPLGSHKTPSRRWSMHRSLATSQSHSPPSPGSPPLEMAMGSKSSRKNTNRAINAGAASHGKASGLTGTGVNTLQLPQMPTEDDFLQNDSKKHRQRATTTTNLSLNNAIHVVTGSTGSRRHHGKLKTKQGTDYPRRASSFEHGNQNPAIEIRGEPWILPAEAGTGLKARRMSLSLPDDFTVDAAELHTEFEYQHVLGRHRRHLGKGATSKVTLMHRKGFPDELYAVKEFRGKSSSETREEYEKKVKSEFSIAKSLHHPNVVETVRLCTDHGRWDHVMEYCQEGDLYGLVEKKYLVSNEREKDRLCLFRQLVQGLNYLHSHGIAHRDIKLENLLITSSSKLKITDFGASDIFSGIHPGIREAGGRCGCNLDGNVKLCRPGICGSLPYISPEVLEAKEAYDPRKLDVWAAAVVMLNLIFGAPLWNEARMKPGQANPQYASLLRGWEKWNATHLPKRLEAEKQHLEGKSAESTETATNGTVEEKPAATTDATVPAPVTATGPEIKVTPATDRPWVKADPVTDGNPNSIVEGPYPTVMALDVCVNPPILRRIIIQMLNPDPKRRVTIEQVANLRWMRNIECCQQDLSEDSVVLCPGPAATGPIDASKRSAVLPGQKIFFHDHLPAKVHSHSIGRI</sequence>
<feature type="binding site" evidence="3">
    <location>
        <position position="627"/>
    </location>
    <ligand>
        <name>ATP</name>
        <dbReference type="ChEBI" id="CHEBI:30616"/>
    </ligand>
</feature>
<dbReference type="OrthoDB" id="4062651at2759"/>
<feature type="compositionally biased region" description="Polar residues" evidence="4">
    <location>
        <begin position="213"/>
        <end position="226"/>
    </location>
</feature>
<name>F0XBP4_GROCL</name>
<dbReference type="InterPro" id="IPR000719">
    <property type="entry name" value="Prot_kinase_dom"/>
</dbReference>
<feature type="compositionally biased region" description="Basic residues" evidence="4">
    <location>
        <begin position="518"/>
        <end position="527"/>
    </location>
</feature>
<feature type="compositionally biased region" description="Low complexity" evidence="4">
    <location>
        <begin position="125"/>
        <end position="134"/>
    </location>
</feature>
<dbReference type="Gene3D" id="1.10.510.10">
    <property type="entry name" value="Transferase(Phosphotransferase) domain 1"/>
    <property type="match status" value="1"/>
</dbReference>
<feature type="region of interest" description="Disordered" evidence="4">
    <location>
        <begin position="859"/>
        <end position="920"/>
    </location>
</feature>
<dbReference type="eggNOG" id="KOG0590">
    <property type="taxonomic scope" value="Eukaryota"/>
</dbReference>
<dbReference type="STRING" id="655863.F0XBP4"/>
<evidence type="ECO:0000313" key="8">
    <source>
        <dbReference type="Proteomes" id="UP000007796"/>
    </source>
</evidence>